<name>A0A368F2U0_ANCCA</name>
<sequence length="418" mass="46823">MAGPTSLRSQKALLTRYCNNLNALLEKYAQNQHLGNISFQNAVTSQEAQALVYELNATSKLVDQALSSFTIMVDSLIDQLDEEQVKQANEYIDKAHLAIERAHCSAIELDARRLSARDHALRGEPLVTQNEGNVGIARPKLQAIPIPIFSGKVWEFENFWTLFEANVHKQPLSRLQKFNYLISALRGEARESARIFTVTEANYEHALQFLRTKYGDESRLIDSLQSRLENARAGNVTLEGQRRLLEHILPIVTQLEEKGVPLDSSFLTQKVLSKFKVSLQRKVLENCLSSPSQQQSWTLNDILADLDKVIATEERINYLVDRSPSFDKPSQPQVSRFSGARNQAKGVAPCIFCGATDHKPLVHAHTVETTTTNSSEPMENENPSLGTVLSTIKGNNAYREGYREGTTGFSPKLTTFSY</sequence>
<evidence type="ECO:0000313" key="2">
    <source>
        <dbReference type="Proteomes" id="UP000252519"/>
    </source>
</evidence>
<organism evidence="1 2">
    <name type="scientific">Ancylostoma caninum</name>
    <name type="common">Dog hookworm</name>
    <dbReference type="NCBI Taxonomy" id="29170"/>
    <lineage>
        <taxon>Eukaryota</taxon>
        <taxon>Metazoa</taxon>
        <taxon>Ecdysozoa</taxon>
        <taxon>Nematoda</taxon>
        <taxon>Chromadorea</taxon>
        <taxon>Rhabditida</taxon>
        <taxon>Rhabditina</taxon>
        <taxon>Rhabditomorpha</taxon>
        <taxon>Strongyloidea</taxon>
        <taxon>Ancylostomatidae</taxon>
        <taxon>Ancylostomatinae</taxon>
        <taxon>Ancylostoma</taxon>
    </lineage>
</organism>
<comment type="caution">
    <text evidence="1">The sequence shown here is derived from an EMBL/GenBank/DDBJ whole genome shotgun (WGS) entry which is preliminary data.</text>
</comment>
<dbReference type="PANTHER" id="PTHR22954">
    <property type="entry name" value="RETROVIRAL PROTEASE-RELATED"/>
    <property type="match status" value="1"/>
</dbReference>
<dbReference type="AlphaFoldDB" id="A0A368F2U0"/>
<dbReference type="OrthoDB" id="5864015at2759"/>
<keyword evidence="2" id="KW-1185">Reference proteome</keyword>
<evidence type="ECO:0000313" key="1">
    <source>
        <dbReference type="EMBL" id="RCN26414.1"/>
    </source>
</evidence>
<dbReference type="Pfam" id="PF03564">
    <property type="entry name" value="DUF1759"/>
    <property type="match status" value="1"/>
</dbReference>
<gene>
    <name evidence="1" type="ORF">ANCCAN_27860</name>
</gene>
<proteinExistence type="predicted"/>
<dbReference type="InterPro" id="IPR005312">
    <property type="entry name" value="DUF1759"/>
</dbReference>
<reference evidence="1 2" key="1">
    <citation type="submission" date="2014-10" db="EMBL/GenBank/DDBJ databases">
        <title>Draft genome of the hookworm Ancylostoma caninum.</title>
        <authorList>
            <person name="Mitreva M."/>
        </authorList>
    </citation>
    <scope>NUCLEOTIDE SEQUENCE [LARGE SCALE GENOMIC DNA]</scope>
    <source>
        <strain evidence="1 2">Baltimore</strain>
    </source>
</reference>
<dbReference type="EMBL" id="JOJR01007385">
    <property type="protein sequence ID" value="RCN26414.1"/>
    <property type="molecule type" value="Genomic_DNA"/>
</dbReference>
<dbReference type="STRING" id="29170.A0A368F2U0"/>
<accession>A0A368F2U0</accession>
<protein>
    <submittedName>
        <fullName evidence="1">Uncharacterized protein</fullName>
    </submittedName>
</protein>
<dbReference type="PANTHER" id="PTHR22954:SF3">
    <property type="entry name" value="PROTEIN CBG08539"/>
    <property type="match status" value="1"/>
</dbReference>
<dbReference type="Proteomes" id="UP000252519">
    <property type="component" value="Unassembled WGS sequence"/>
</dbReference>